<reference evidence="2 3" key="1">
    <citation type="submission" date="2021-06" db="EMBL/GenBank/DDBJ databases">
        <title>Caerostris extrusa draft genome.</title>
        <authorList>
            <person name="Kono N."/>
            <person name="Arakawa K."/>
        </authorList>
    </citation>
    <scope>NUCLEOTIDE SEQUENCE [LARGE SCALE GENOMIC DNA]</scope>
</reference>
<evidence type="ECO:0000256" key="1">
    <source>
        <dbReference type="SAM" id="MobiDB-lite"/>
    </source>
</evidence>
<dbReference type="Proteomes" id="UP001054945">
    <property type="component" value="Unassembled WGS sequence"/>
</dbReference>
<accession>A0AAV4MS77</accession>
<organism evidence="2 3">
    <name type="scientific">Caerostris extrusa</name>
    <name type="common">Bark spider</name>
    <name type="synonym">Caerostris bankana</name>
    <dbReference type="NCBI Taxonomy" id="172846"/>
    <lineage>
        <taxon>Eukaryota</taxon>
        <taxon>Metazoa</taxon>
        <taxon>Ecdysozoa</taxon>
        <taxon>Arthropoda</taxon>
        <taxon>Chelicerata</taxon>
        <taxon>Arachnida</taxon>
        <taxon>Araneae</taxon>
        <taxon>Araneomorphae</taxon>
        <taxon>Entelegynae</taxon>
        <taxon>Araneoidea</taxon>
        <taxon>Araneidae</taxon>
        <taxon>Caerostris</taxon>
    </lineage>
</organism>
<sequence length="116" mass="13112">MKKKRTTQGNKFSALDNGTDTDTPATTLNDSDHVNEIEITKAINDMQVDDEFSSLNDSMKINDSKKHRYIPPIVVDKVNDGKKLMNELNTLTNEKVTARVAGDKLKIFPRLQNLTY</sequence>
<keyword evidence="3" id="KW-1185">Reference proteome</keyword>
<feature type="compositionally biased region" description="Polar residues" evidence="1">
    <location>
        <begin position="7"/>
        <end position="29"/>
    </location>
</feature>
<gene>
    <name evidence="2" type="ORF">CEXT_407821</name>
</gene>
<comment type="caution">
    <text evidence="2">The sequence shown here is derived from an EMBL/GenBank/DDBJ whole genome shotgun (WGS) entry which is preliminary data.</text>
</comment>
<dbReference type="AlphaFoldDB" id="A0AAV4MS77"/>
<feature type="region of interest" description="Disordered" evidence="1">
    <location>
        <begin position="1"/>
        <end position="30"/>
    </location>
</feature>
<name>A0AAV4MS77_CAEEX</name>
<protein>
    <submittedName>
        <fullName evidence="2">Uncharacterized protein</fullName>
    </submittedName>
</protein>
<dbReference type="EMBL" id="BPLR01002569">
    <property type="protein sequence ID" value="GIX75223.1"/>
    <property type="molecule type" value="Genomic_DNA"/>
</dbReference>
<evidence type="ECO:0000313" key="3">
    <source>
        <dbReference type="Proteomes" id="UP001054945"/>
    </source>
</evidence>
<evidence type="ECO:0000313" key="2">
    <source>
        <dbReference type="EMBL" id="GIX75223.1"/>
    </source>
</evidence>
<proteinExistence type="predicted"/>